<comment type="subcellular location">
    <subcellularLocation>
        <location evidence="1">Endoplasmic reticulum membrane</location>
        <topology evidence="1">Single-pass membrane protein</topology>
    </subcellularLocation>
</comment>
<dbReference type="InterPro" id="IPR028098">
    <property type="entry name" value="Glyco_trans_4-like_N"/>
</dbReference>
<dbReference type="PANTHER" id="PTHR13036:SF0">
    <property type="entry name" value="CHITOBIOSYLDIPHOSPHODOLICHOL BETA-MANNOSYLTRANSFERASE"/>
    <property type="match status" value="1"/>
</dbReference>
<protein>
    <recommendedName>
        <fullName evidence="9">Glycosyltransferase subfamily 4-like N-terminal domain-containing protein</fullName>
    </recommendedName>
</protein>
<feature type="non-terminal residue" evidence="10">
    <location>
        <position position="270"/>
    </location>
</feature>
<keyword evidence="6" id="KW-0256">Endoplasmic reticulum</keyword>
<evidence type="ECO:0000256" key="6">
    <source>
        <dbReference type="ARBA" id="ARBA00022824"/>
    </source>
</evidence>
<dbReference type="InterPro" id="IPR026051">
    <property type="entry name" value="ALG1-like"/>
</dbReference>
<keyword evidence="8" id="KW-0472">Membrane</keyword>
<dbReference type="PANTHER" id="PTHR13036">
    <property type="entry name" value="BETA1,4 MANNOSYLTRANSFERASE"/>
    <property type="match status" value="1"/>
</dbReference>
<gene>
    <name evidence="10" type="ORF">CYMTET_28099</name>
</gene>
<keyword evidence="3" id="KW-0328">Glycosyltransferase</keyword>
<evidence type="ECO:0000256" key="3">
    <source>
        <dbReference type="ARBA" id="ARBA00022676"/>
    </source>
</evidence>
<accession>A0AAE0FNG4</accession>
<evidence type="ECO:0000313" key="10">
    <source>
        <dbReference type="EMBL" id="KAK3263077.1"/>
    </source>
</evidence>
<keyword evidence="5" id="KW-0812">Transmembrane</keyword>
<dbReference type="SUPFAM" id="SSF53756">
    <property type="entry name" value="UDP-Glycosyltransferase/glycogen phosphorylase"/>
    <property type="match status" value="1"/>
</dbReference>
<sequence length="270" mass="30780">MANPRDDHMDNAARKRVQVVVLGDFGRSPRMQYHALSLATQAGFQVDVVAYAESKPWDAVSQCNKIFMRPIHSAKPNKLPRALSLVLKVIYQVSQLLWMLIFRLRRAEYIVLQTPPCIPTFMVCQLACLLRGTRLIVDWHNFGYSLLAYSLHARHPLLRIATWYERRFARYAHAHMCVTHAMKERLITWGLAPASIHVMHDRPAPWFARATLADTHELLTRISPHLGVLAERPEVEADGFTLDPTWADPISRVLGLDLLEPGSTVLTQHP</sequence>
<comment type="pathway">
    <text evidence="2">Protein modification; protein glycosylation.</text>
</comment>
<keyword evidence="7" id="KW-1133">Transmembrane helix</keyword>
<feature type="domain" description="Glycosyltransferase subfamily 4-like N-terminal" evidence="9">
    <location>
        <begin position="41"/>
        <end position="200"/>
    </location>
</feature>
<dbReference type="GO" id="GO:0005789">
    <property type="term" value="C:endoplasmic reticulum membrane"/>
    <property type="evidence" value="ECO:0007669"/>
    <property type="project" value="UniProtKB-SubCell"/>
</dbReference>
<evidence type="ECO:0000259" key="9">
    <source>
        <dbReference type="Pfam" id="PF13579"/>
    </source>
</evidence>
<evidence type="ECO:0000256" key="7">
    <source>
        <dbReference type="ARBA" id="ARBA00022989"/>
    </source>
</evidence>
<dbReference type="AlphaFoldDB" id="A0AAE0FNG4"/>
<dbReference type="Proteomes" id="UP001190700">
    <property type="component" value="Unassembled WGS sequence"/>
</dbReference>
<evidence type="ECO:0000313" key="11">
    <source>
        <dbReference type="Proteomes" id="UP001190700"/>
    </source>
</evidence>
<evidence type="ECO:0000256" key="5">
    <source>
        <dbReference type="ARBA" id="ARBA00022692"/>
    </source>
</evidence>
<evidence type="ECO:0000256" key="4">
    <source>
        <dbReference type="ARBA" id="ARBA00022679"/>
    </source>
</evidence>
<reference evidence="10 11" key="1">
    <citation type="journal article" date="2015" name="Genome Biol. Evol.">
        <title>Comparative Genomics of a Bacterivorous Green Alga Reveals Evolutionary Causalities and Consequences of Phago-Mixotrophic Mode of Nutrition.</title>
        <authorList>
            <person name="Burns J.A."/>
            <person name="Paasch A."/>
            <person name="Narechania A."/>
            <person name="Kim E."/>
        </authorList>
    </citation>
    <scope>NUCLEOTIDE SEQUENCE [LARGE SCALE GENOMIC DNA]</scope>
    <source>
        <strain evidence="10 11">PLY_AMNH</strain>
    </source>
</reference>
<organism evidence="10 11">
    <name type="scientific">Cymbomonas tetramitiformis</name>
    <dbReference type="NCBI Taxonomy" id="36881"/>
    <lineage>
        <taxon>Eukaryota</taxon>
        <taxon>Viridiplantae</taxon>
        <taxon>Chlorophyta</taxon>
        <taxon>Pyramimonadophyceae</taxon>
        <taxon>Pyramimonadales</taxon>
        <taxon>Pyramimonadaceae</taxon>
        <taxon>Cymbomonas</taxon>
    </lineage>
</organism>
<comment type="caution">
    <text evidence="10">The sequence shown here is derived from an EMBL/GenBank/DDBJ whole genome shotgun (WGS) entry which is preliminary data.</text>
</comment>
<dbReference type="GO" id="GO:0000030">
    <property type="term" value="F:mannosyltransferase activity"/>
    <property type="evidence" value="ECO:0007669"/>
    <property type="project" value="InterPro"/>
</dbReference>
<keyword evidence="11" id="KW-1185">Reference proteome</keyword>
<keyword evidence="4" id="KW-0808">Transferase</keyword>
<evidence type="ECO:0000256" key="8">
    <source>
        <dbReference type="ARBA" id="ARBA00023136"/>
    </source>
</evidence>
<evidence type="ECO:0000256" key="2">
    <source>
        <dbReference type="ARBA" id="ARBA00004922"/>
    </source>
</evidence>
<proteinExistence type="predicted"/>
<dbReference type="EMBL" id="LGRX02015742">
    <property type="protein sequence ID" value="KAK3263077.1"/>
    <property type="molecule type" value="Genomic_DNA"/>
</dbReference>
<dbReference type="Gene3D" id="3.40.50.2000">
    <property type="entry name" value="Glycogen Phosphorylase B"/>
    <property type="match status" value="1"/>
</dbReference>
<evidence type="ECO:0000256" key="1">
    <source>
        <dbReference type="ARBA" id="ARBA00004389"/>
    </source>
</evidence>
<name>A0AAE0FNG4_9CHLO</name>
<dbReference type="Pfam" id="PF13579">
    <property type="entry name" value="Glyco_trans_4_4"/>
    <property type="match status" value="1"/>
</dbReference>